<keyword evidence="1" id="KW-0175">Coiled coil</keyword>
<accession>A0A1Y6LGS9</accession>
<feature type="compositionally biased region" description="Basic and acidic residues" evidence="2">
    <location>
        <begin position="265"/>
        <end position="278"/>
    </location>
</feature>
<protein>
    <recommendedName>
        <fullName evidence="3">Bud22 domain-containing protein</fullName>
    </recommendedName>
</protein>
<feature type="compositionally biased region" description="Basic and acidic residues" evidence="2">
    <location>
        <begin position="381"/>
        <end position="395"/>
    </location>
</feature>
<dbReference type="Proteomes" id="UP000215453">
    <property type="component" value="Chromosome 4"/>
</dbReference>
<dbReference type="Pfam" id="PF09073">
    <property type="entry name" value="BUD22"/>
    <property type="match status" value="1"/>
</dbReference>
<dbReference type="GO" id="GO:0030686">
    <property type="term" value="C:90S preribosome"/>
    <property type="evidence" value="ECO:0007669"/>
    <property type="project" value="TreeGrafter"/>
</dbReference>
<evidence type="ECO:0000256" key="2">
    <source>
        <dbReference type="SAM" id="MobiDB-lite"/>
    </source>
</evidence>
<evidence type="ECO:0000313" key="5">
    <source>
        <dbReference type="Proteomes" id="UP000215453"/>
    </source>
</evidence>
<evidence type="ECO:0000259" key="3">
    <source>
        <dbReference type="Pfam" id="PF09073"/>
    </source>
</evidence>
<sequence>MSKRKRDDEPESGAVKIYKDYRKLRQIVGAFNESSEQLAKAFKTARGFERQKLGRRRKNAAAQKDDKDVERIDAEVAALKTLDVTTAAQHHLAKSLLKIKAVATCLELPVEISKPKPLPSDAPSLNVNARLCNSNPVKEVFAPAMTRVKAVFGIVDEVAAPAKKKRLRAKDYENVAAGEKAEVKAAAVDTQEEENIEAMAESDEHSDVEMDDYRGRLASSDDESNMGETSDVEELERMLAEEGLSRKPTSTNKYDPAADLSLDDASSRTDSEGEIEKAKPKKAATTAIKKSAFIPSLSMGGYISGSGSDLDDDLDIAPKKNRRGQRARQAIWEKKFGTKAKHVKTQDRNQGWDAKRGAVGGRDEKPHRFANAANAQPLGPRKGEAKKPKERDDTGPLHPSWEAAKKAKEKKAVPVVFSGKKISFD</sequence>
<feature type="domain" description="Bud22" evidence="3">
    <location>
        <begin position="33"/>
        <end position="425"/>
    </location>
</feature>
<reference evidence="4 5" key="1">
    <citation type="submission" date="2016-10" db="EMBL/GenBank/DDBJ databases">
        <authorList>
            <person name="Varghese N."/>
        </authorList>
    </citation>
    <scope>NUCLEOTIDE SEQUENCE [LARGE SCALE GENOMIC DNA]</scope>
</reference>
<dbReference type="EMBL" id="LT882679">
    <property type="protein sequence ID" value="SMY23535.1"/>
    <property type="molecule type" value="Genomic_DNA"/>
</dbReference>
<dbReference type="AlphaFoldDB" id="A0A1Y6LGS9"/>
<proteinExistence type="predicted"/>
<gene>
    <name evidence="4" type="ORF">ZT1A5_G4975</name>
</gene>
<feature type="region of interest" description="Disordered" evidence="2">
    <location>
        <begin position="306"/>
        <end position="411"/>
    </location>
</feature>
<dbReference type="InterPro" id="IPR015158">
    <property type="entry name" value="Bud22_dom"/>
</dbReference>
<dbReference type="InterPro" id="IPR037393">
    <property type="entry name" value="Bud22/SRFB1"/>
</dbReference>
<feature type="compositionally biased region" description="Basic and acidic residues" evidence="2">
    <location>
        <begin position="235"/>
        <end position="245"/>
    </location>
</feature>
<dbReference type="PANTHER" id="PTHR23325:SF1">
    <property type="entry name" value="SERUM RESPONSE FACTOR-BINDING PROTEIN 1"/>
    <property type="match status" value="1"/>
</dbReference>
<evidence type="ECO:0000313" key="4">
    <source>
        <dbReference type="EMBL" id="SMY23535.1"/>
    </source>
</evidence>
<dbReference type="GO" id="GO:0030490">
    <property type="term" value="P:maturation of SSU-rRNA"/>
    <property type="evidence" value="ECO:0007669"/>
    <property type="project" value="TreeGrafter"/>
</dbReference>
<feature type="compositionally biased region" description="Acidic residues" evidence="2">
    <location>
        <begin position="220"/>
        <end position="234"/>
    </location>
</feature>
<feature type="compositionally biased region" description="Basic and acidic residues" evidence="2">
    <location>
        <begin position="202"/>
        <end position="215"/>
    </location>
</feature>
<organism evidence="4 5">
    <name type="scientific">Zymoseptoria tritici ST99CH_1A5</name>
    <dbReference type="NCBI Taxonomy" id="1276529"/>
    <lineage>
        <taxon>Eukaryota</taxon>
        <taxon>Fungi</taxon>
        <taxon>Dikarya</taxon>
        <taxon>Ascomycota</taxon>
        <taxon>Pezizomycotina</taxon>
        <taxon>Dothideomycetes</taxon>
        <taxon>Dothideomycetidae</taxon>
        <taxon>Mycosphaerellales</taxon>
        <taxon>Mycosphaerellaceae</taxon>
        <taxon>Zymoseptoria</taxon>
    </lineage>
</organism>
<dbReference type="PANTHER" id="PTHR23325">
    <property type="entry name" value="SERUM RESPONSE FACTOR-BINDING"/>
    <property type="match status" value="1"/>
</dbReference>
<feature type="region of interest" description="Disordered" evidence="2">
    <location>
        <begin position="181"/>
        <end position="286"/>
    </location>
</feature>
<dbReference type="GO" id="GO:0005634">
    <property type="term" value="C:nucleus"/>
    <property type="evidence" value="ECO:0007669"/>
    <property type="project" value="TreeGrafter"/>
</dbReference>
<feature type="compositionally biased region" description="Acidic residues" evidence="2">
    <location>
        <begin position="190"/>
        <end position="201"/>
    </location>
</feature>
<name>A0A1Y6LGS9_ZYMTR</name>
<feature type="compositionally biased region" description="Basic and acidic residues" evidence="2">
    <location>
        <begin position="353"/>
        <end position="367"/>
    </location>
</feature>
<evidence type="ECO:0000256" key="1">
    <source>
        <dbReference type="ARBA" id="ARBA00023054"/>
    </source>
</evidence>